<dbReference type="KEGG" id="camy:CSUIS_0085"/>
<dbReference type="InterPro" id="IPR037257">
    <property type="entry name" value="T2SS_E_N_sf"/>
</dbReference>
<evidence type="ECO:0000256" key="3">
    <source>
        <dbReference type="ARBA" id="ARBA00022840"/>
    </source>
</evidence>
<dbReference type="PANTHER" id="PTHR30258:SF2">
    <property type="entry name" value="COMG OPERON PROTEIN 1"/>
    <property type="match status" value="1"/>
</dbReference>
<dbReference type="CDD" id="cd01129">
    <property type="entry name" value="PulE-GspE-like"/>
    <property type="match status" value="1"/>
</dbReference>
<dbReference type="RefSeq" id="WP_086296687.1">
    <property type="nucleotide sequence ID" value="NZ_CP018789.1"/>
</dbReference>
<evidence type="ECO:0000313" key="6">
    <source>
        <dbReference type="Proteomes" id="UP000194260"/>
    </source>
</evidence>
<keyword evidence="3" id="KW-0067">ATP-binding</keyword>
<dbReference type="GO" id="GO:0005524">
    <property type="term" value="F:ATP binding"/>
    <property type="evidence" value="ECO:0007669"/>
    <property type="project" value="UniProtKB-KW"/>
</dbReference>
<comment type="similarity">
    <text evidence="1">Belongs to the GSP E family.</text>
</comment>
<dbReference type="InterPro" id="IPR003593">
    <property type="entry name" value="AAA+_ATPase"/>
</dbReference>
<sequence length="508" mass="55850">MNEIISNLQNSAITPSQAAKDLGISQDEFCEILSSKFGYEVADMELVDYSLADSLPLDMIIKFEILPIKFELNCVHIATKNPFDIAIISKLRNIYKDKIIKLLIAPPSKLDKKLAKIALYYGLNSIILQVRAQINSKDSSDDSAVLKLIDRILISAIELGSSDIHIEPSGSGAIVRVRIDGVLCELFEFDGDIYNTLIGRIKLLANLDIAEHKKPQDGRFTYSIDDRDIDFRISVLPVIGGQSVVLRILDTHKMIVDLQNLGLNEINLNLLKKSISKSYGMILVTGPTGSGKTTTIYSALNELKGKTKKIITIEEPIEYQMGYLQQVAVGDRAGVSFETALRAALRQDPDIIMIGEIRDHQSLRTAIGAALTGHLVLSTLHTNNAISAIDRMIDMGLERYLISGAVVAIMAQRLARKLCQHCKERVENNRYKARGCAHCVGTGYSGRVIISEILQITPNLASLIAKATPSSVILDEAIKEGFVPMSDSGFKLVESGVTSLEELLSLIR</sequence>
<evidence type="ECO:0000313" key="5">
    <source>
        <dbReference type="EMBL" id="ARQ99941.1"/>
    </source>
</evidence>
<feature type="domain" description="Bacterial type II secretion system protein E" evidence="4">
    <location>
        <begin position="345"/>
        <end position="359"/>
    </location>
</feature>
<organism evidence="5 6">
    <name type="scientific">Campylobacter porcelli</name>
    <dbReference type="NCBI Taxonomy" id="1660073"/>
    <lineage>
        <taxon>Bacteria</taxon>
        <taxon>Pseudomonadati</taxon>
        <taxon>Campylobacterota</taxon>
        <taxon>Epsilonproteobacteria</taxon>
        <taxon>Campylobacterales</taxon>
        <taxon>Campylobacteraceae</taxon>
        <taxon>Campylobacter</taxon>
    </lineage>
</organism>
<accession>A0A1X9SUJ4</accession>
<dbReference type="AlphaFoldDB" id="A0A1X9SUJ4"/>
<evidence type="ECO:0000256" key="1">
    <source>
        <dbReference type="ARBA" id="ARBA00006611"/>
    </source>
</evidence>
<dbReference type="InterPro" id="IPR027417">
    <property type="entry name" value="P-loop_NTPase"/>
</dbReference>
<name>A0A1X9SUJ4_9BACT</name>
<dbReference type="EMBL" id="CP018789">
    <property type="protein sequence ID" value="ARQ99941.1"/>
    <property type="molecule type" value="Genomic_DNA"/>
</dbReference>
<dbReference type="InterPro" id="IPR007831">
    <property type="entry name" value="T2SS_GspE_N"/>
</dbReference>
<dbReference type="Pfam" id="PF05157">
    <property type="entry name" value="MshEN"/>
    <property type="match status" value="1"/>
</dbReference>
<evidence type="ECO:0000256" key="2">
    <source>
        <dbReference type="ARBA" id="ARBA00022741"/>
    </source>
</evidence>
<dbReference type="InterPro" id="IPR001482">
    <property type="entry name" value="T2SS/T4SS_dom"/>
</dbReference>
<dbReference type="SUPFAM" id="SSF160246">
    <property type="entry name" value="EspE N-terminal domain-like"/>
    <property type="match status" value="1"/>
</dbReference>
<dbReference type="STRING" id="1660073.CSUIS_0085"/>
<gene>
    <name evidence="5" type="primary">ctsE</name>
    <name evidence="5" type="ORF">CSUIS_0085</name>
</gene>
<dbReference type="SUPFAM" id="SSF52540">
    <property type="entry name" value="P-loop containing nucleoside triphosphate hydrolases"/>
    <property type="match status" value="1"/>
</dbReference>
<dbReference type="SMART" id="SM00382">
    <property type="entry name" value="AAA"/>
    <property type="match status" value="1"/>
</dbReference>
<dbReference type="Pfam" id="PF00437">
    <property type="entry name" value="T2SSE"/>
    <property type="match status" value="1"/>
</dbReference>
<proteinExistence type="inferred from homology"/>
<dbReference type="PANTHER" id="PTHR30258">
    <property type="entry name" value="TYPE II SECRETION SYSTEM PROTEIN GSPE-RELATED"/>
    <property type="match status" value="1"/>
</dbReference>
<keyword evidence="2" id="KW-0547">Nucleotide-binding</keyword>
<dbReference type="Gene3D" id="3.40.50.300">
    <property type="entry name" value="P-loop containing nucleotide triphosphate hydrolases"/>
    <property type="match status" value="1"/>
</dbReference>
<dbReference type="Gene3D" id="3.30.300.160">
    <property type="entry name" value="Type II secretion system, protein E, N-terminal domain"/>
    <property type="match status" value="1"/>
</dbReference>
<dbReference type="GO" id="GO:0005886">
    <property type="term" value="C:plasma membrane"/>
    <property type="evidence" value="ECO:0007669"/>
    <property type="project" value="TreeGrafter"/>
</dbReference>
<dbReference type="GO" id="GO:0016887">
    <property type="term" value="F:ATP hydrolysis activity"/>
    <property type="evidence" value="ECO:0007669"/>
    <property type="project" value="TreeGrafter"/>
</dbReference>
<dbReference type="Gene3D" id="3.30.450.90">
    <property type="match status" value="1"/>
</dbReference>
<evidence type="ECO:0000259" key="4">
    <source>
        <dbReference type="PROSITE" id="PS00662"/>
    </source>
</evidence>
<protein>
    <submittedName>
        <fullName evidence="5">Transformation system, type II secretion system ATPase CtsE</fullName>
    </submittedName>
</protein>
<reference evidence="6" key="1">
    <citation type="journal article" date="2017" name="Genome Biol. Evol.">
        <title>Comparative Genomic Analysis Identifies a Campylobacter Clade Deficient in Selenium Metabolism.</title>
        <authorList>
            <person name="Miller W.G."/>
            <person name="Yee E."/>
            <person name="Lopes B.S."/>
            <person name="Chapman M.H."/>
            <person name="Huynh S."/>
            <person name="Bono J.L."/>
            <person name="Parker C.T."/>
            <person name="Strachan N.J.C."/>
            <person name="Forbes K.J."/>
        </authorList>
    </citation>
    <scope>NUCLEOTIDE SEQUENCE [LARGE SCALE GENOMIC DNA]</scope>
    <source>
        <strain evidence="6">RM6137</strain>
    </source>
</reference>
<dbReference type="Proteomes" id="UP000194260">
    <property type="component" value="Chromosome"/>
</dbReference>
<dbReference type="PROSITE" id="PS00662">
    <property type="entry name" value="T2SP_E"/>
    <property type="match status" value="1"/>
</dbReference>